<dbReference type="PANTHER" id="PTHR33096:SF1">
    <property type="entry name" value="CXC1-LIKE CYSTEINE CLUSTER ASSOCIATED WITH KDZ TRANSPOSASES DOMAIN-CONTAINING PROTEIN"/>
    <property type="match status" value="1"/>
</dbReference>
<dbReference type="Proteomes" id="UP000249464">
    <property type="component" value="Unassembled WGS sequence"/>
</dbReference>
<evidence type="ECO:0000313" key="2">
    <source>
        <dbReference type="Proteomes" id="UP000249464"/>
    </source>
</evidence>
<organism evidence="1 2">
    <name type="scientific">Microbotryum silenes-dioicae</name>
    <dbReference type="NCBI Taxonomy" id="796604"/>
    <lineage>
        <taxon>Eukaryota</taxon>
        <taxon>Fungi</taxon>
        <taxon>Dikarya</taxon>
        <taxon>Basidiomycota</taxon>
        <taxon>Pucciniomycotina</taxon>
        <taxon>Microbotryomycetes</taxon>
        <taxon>Microbotryales</taxon>
        <taxon>Microbotryaceae</taxon>
        <taxon>Microbotryum</taxon>
    </lineage>
</organism>
<sequence>MRNVMFKLELINRDIAACREDLACVNTIDTNKLIEQSTQLQQLAKQRQVLDDRLNSLRTSDINISVLDPGTSLPSSILTLWCDPRCPRLNISIPLIDTDYEFACTLIIASRSTWSYNIDRELRSCGSRTKAAGLLVKNLNSLRPRLMKAVAMYNDEVKKYAAILANSEDSHSILRTRRVPPSAPEDLNELLKLDILAPLWNNGLYSHPTEPWAYDDDVRVGIPAVLSRARCQQEIKRLGWEVRRIGRWLISRRKRFQQVRQQSLQRDEQDDSAMMMLEQEEERLRNIARRWFSKGGLDHLWECTRQTGEPQLEEWVELRMWCTDDVDVFQRTTAGGLPDHTWPLQTASMMGCDDLSHHSVDTTDYGAFSDEINENFDEDDGDVF</sequence>
<name>A0A2X0MQ05_9BASI</name>
<proteinExistence type="predicted"/>
<evidence type="ECO:0000313" key="1">
    <source>
        <dbReference type="EMBL" id="SGZ31057.1"/>
    </source>
</evidence>
<dbReference type="EMBL" id="FQNC01000113">
    <property type="protein sequence ID" value="SGZ31057.1"/>
    <property type="molecule type" value="Genomic_DNA"/>
</dbReference>
<protein>
    <submittedName>
        <fullName evidence="1">BQ5605_C047g12294 protein</fullName>
    </submittedName>
</protein>
<keyword evidence="2" id="KW-1185">Reference proteome</keyword>
<accession>A0A2X0MQ05</accession>
<dbReference type="PANTHER" id="PTHR33096">
    <property type="entry name" value="CXC2 DOMAIN-CONTAINING PROTEIN"/>
    <property type="match status" value="1"/>
</dbReference>
<reference evidence="1 2" key="1">
    <citation type="submission" date="2016-11" db="EMBL/GenBank/DDBJ databases">
        <authorList>
            <person name="Jaros S."/>
            <person name="Januszkiewicz K."/>
            <person name="Wedrychowicz H."/>
        </authorList>
    </citation>
    <scope>NUCLEOTIDE SEQUENCE [LARGE SCALE GENOMIC DNA]</scope>
</reference>
<dbReference type="AlphaFoldDB" id="A0A2X0MQ05"/>
<gene>
    <name evidence="1" type="primary">BQ5605_C047g12294</name>
    <name evidence="1" type="ORF">BQ5605_C047G12294</name>
</gene>